<organism evidence="1">
    <name type="scientific">Klebsiella pneumoniae</name>
    <dbReference type="NCBI Taxonomy" id="573"/>
    <lineage>
        <taxon>Bacteria</taxon>
        <taxon>Pseudomonadati</taxon>
        <taxon>Pseudomonadota</taxon>
        <taxon>Gammaproteobacteria</taxon>
        <taxon>Enterobacterales</taxon>
        <taxon>Enterobacteriaceae</taxon>
        <taxon>Klebsiella/Raoultella group</taxon>
        <taxon>Klebsiella</taxon>
        <taxon>Klebsiella pneumoniae complex</taxon>
    </lineage>
</organism>
<sequence>MTSSGFITKDSGFRDRPYRETGFLFIWETQPVSIGIAKSYSEQ</sequence>
<evidence type="ECO:0000313" key="1">
    <source>
        <dbReference type="EMBL" id="QLG02334.1"/>
    </source>
</evidence>
<protein>
    <submittedName>
        <fullName evidence="1">Uncharacterized protein</fullName>
    </submittedName>
</protein>
<reference evidence="1" key="1">
    <citation type="submission" date="2019-06" db="EMBL/GenBank/DDBJ databases">
        <authorList>
            <person name="Yang Q."/>
            <person name="Gao X."/>
            <person name="Lv L."/>
            <person name="Wan M."/>
            <person name="Liu J."/>
        </authorList>
    </citation>
    <scope>NUCLEOTIDE SEQUENCE</scope>
    <source>
        <strain evidence="1">WH61</strain>
        <plasmid evidence="1">pHNWH61-1</plasmid>
    </source>
</reference>
<proteinExistence type="predicted"/>
<geneLocation type="plasmid" evidence="1">
    <name>pHNWH61-1</name>
</geneLocation>
<name>A0A7D5G1U6_KLEPN</name>
<dbReference type="EMBL" id="MN099026">
    <property type="protein sequence ID" value="QLG02334.1"/>
    <property type="molecule type" value="Genomic_DNA"/>
</dbReference>
<dbReference type="AlphaFoldDB" id="A0A7D5G1U6"/>
<accession>A0A7D5G1U6</accession>
<keyword evidence="1" id="KW-0614">Plasmid</keyword>